<dbReference type="PANTHER" id="PTHR30055:SF175">
    <property type="entry name" value="HTH-TYPE TRANSCRIPTIONAL REPRESSOR KSTR2"/>
    <property type="match status" value="1"/>
</dbReference>
<feature type="DNA-binding region" description="H-T-H motif" evidence="5">
    <location>
        <begin position="28"/>
        <end position="47"/>
    </location>
</feature>
<dbReference type="Pfam" id="PF17932">
    <property type="entry name" value="TetR_C_24"/>
    <property type="match status" value="1"/>
</dbReference>
<keyword evidence="1" id="KW-0678">Repressor</keyword>
<dbReference type="RefSeq" id="WP_244490822.1">
    <property type="nucleotide sequence ID" value="NZ_BBWR01000012.1"/>
</dbReference>
<keyword evidence="2" id="KW-0805">Transcription regulation</keyword>
<dbReference type="PRINTS" id="PR00455">
    <property type="entry name" value="HTHTETR"/>
</dbReference>
<dbReference type="EMBL" id="LC066375">
    <property type="protein sequence ID" value="BAT27277.1"/>
    <property type="molecule type" value="Genomic_DNA"/>
</dbReference>
<reference evidence="7" key="1">
    <citation type="journal article" date="2015" name="Proc. Natl. Acad. Sci. U.S.A.">
        <title>Bacterial clade with the ribosomal RNA operon on a small plasmid rather than the chromosome.</title>
        <authorList>
            <person name="Anda M."/>
            <person name="Ohtsubo Y."/>
            <person name="Okubo T."/>
            <person name="Sugawara M."/>
            <person name="Nagata Y."/>
            <person name="Tsuda M."/>
            <person name="Minamisawa K."/>
            <person name="Mitsui H."/>
        </authorList>
    </citation>
    <scope>NUCLEOTIDE SEQUENCE</scope>
    <source>
        <strain evidence="7">JCM 14755</strain>
    </source>
</reference>
<dbReference type="InterPro" id="IPR009057">
    <property type="entry name" value="Homeodomain-like_sf"/>
</dbReference>
<name>A0A0P0Z0C8_9HYPH</name>
<proteinExistence type="predicted"/>
<organism evidence="7">
    <name type="scientific">Aureimonas frigidaquae</name>
    <dbReference type="NCBI Taxonomy" id="424757"/>
    <lineage>
        <taxon>Bacteria</taxon>
        <taxon>Pseudomonadati</taxon>
        <taxon>Pseudomonadota</taxon>
        <taxon>Alphaproteobacteria</taxon>
        <taxon>Hyphomicrobiales</taxon>
        <taxon>Aurantimonadaceae</taxon>
        <taxon>Aureimonas</taxon>
    </lineage>
</organism>
<dbReference type="InterPro" id="IPR041490">
    <property type="entry name" value="KstR2_TetR_C"/>
</dbReference>
<dbReference type="InterPro" id="IPR050109">
    <property type="entry name" value="HTH-type_TetR-like_transc_reg"/>
</dbReference>
<evidence type="ECO:0000256" key="1">
    <source>
        <dbReference type="ARBA" id="ARBA00022491"/>
    </source>
</evidence>
<dbReference type="SUPFAM" id="SSF48498">
    <property type="entry name" value="Tetracyclin repressor-like, C-terminal domain"/>
    <property type="match status" value="1"/>
</dbReference>
<accession>A0A0P0Z0C8</accession>
<dbReference type="GO" id="GO:0000976">
    <property type="term" value="F:transcription cis-regulatory region binding"/>
    <property type="evidence" value="ECO:0007669"/>
    <property type="project" value="TreeGrafter"/>
</dbReference>
<dbReference type="InterPro" id="IPR001647">
    <property type="entry name" value="HTH_TetR"/>
</dbReference>
<dbReference type="AlphaFoldDB" id="A0A0P0Z0C8"/>
<keyword evidence="3 5" id="KW-0238">DNA-binding</keyword>
<keyword evidence="4" id="KW-0804">Transcription</keyword>
<dbReference type="GO" id="GO:0003700">
    <property type="term" value="F:DNA-binding transcription factor activity"/>
    <property type="evidence" value="ECO:0007669"/>
    <property type="project" value="TreeGrafter"/>
</dbReference>
<evidence type="ECO:0000256" key="4">
    <source>
        <dbReference type="ARBA" id="ARBA00023163"/>
    </source>
</evidence>
<evidence type="ECO:0000259" key="6">
    <source>
        <dbReference type="PROSITE" id="PS50977"/>
    </source>
</evidence>
<evidence type="ECO:0000313" key="7">
    <source>
        <dbReference type="EMBL" id="BAT27277.1"/>
    </source>
</evidence>
<protein>
    <submittedName>
        <fullName evidence="7">Transcriptional regulator, TetR family protein</fullName>
    </submittedName>
</protein>
<evidence type="ECO:0000256" key="3">
    <source>
        <dbReference type="ARBA" id="ARBA00023125"/>
    </source>
</evidence>
<dbReference type="Gene3D" id="1.10.357.10">
    <property type="entry name" value="Tetracycline Repressor, domain 2"/>
    <property type="match status" value="1"/>
</dbReference>
<dbReference type="PANTHER" id="PTHR30055">
    <property type="entry name" value="HTH-TYPE TRANSCRIPTIONAL REGULATOR RUTR"/>
    <property type="match status" value="1"/>
</dbReference>
<dbReference type="PROSITE" id="PS50977">
    <property type="entry name" value="HTH_TETR_2"/>
    <property type="match status" value="1"/>
</dbReference>
<feature type="domain" description="HTH tetR-type" evidence="6">
    <location>
        <begin position="5"/>
        <end position="65"/>
    </location>
</feature>
<dbReference type="InterPro" id="IPR036271">
    <property type="entry name" value="Tet_transcr_reg_TetR-rel_C_sf"/>
</dbReference>
<evidence type="ECO:0000256" key="5">
    <source>
        <dbReference type="PROSITE-ProRule" id="PRU00335"/>
    </source>
</evidence>
<dbReference type="Pfam" id="PF00440">
    <property type="entry name" value="TetR_N"/>
    <property type="match status" value="1"/>
</dbReference>
<evidence type="ECO:0000256" key="2">
    <source>
        <dbReference type="ARBA" id="ARBA00023015"/>
    </source>
</evidence>
<dbReference type="SUPFAM" id="SSF46689">
    <property type="entry name" value="Homeodomain-like"/>
    <property type="match status" value="1"/>
</dbReference>
<sequence>MSKGSKTADSIRRHAERLFAARGYAAVSMRDIAEAVGLRVGGLYNHFPTKQDILRDLLVGHMDDLLAGWAAFDDPLGTPADRLTGFARFHIRFHFEKPDAVFIAYMELRSLEPQNYAEVEALRRTYEGHLRAILAAGAPCFVVQDAAVASRAIIAMLTGVTTWYRAGGRLGIDDIETIYVDMVRRSVGLAGLHDAAMAPLAAEAAHVGGRADIRA</sequence>